<name>A0AAU8LTG0_9BACT</name>
<evidence type="ECO:0000256" key="5">
    <source>
        <dbReference type="ARBA" id="ARBA00022840"/>
    </source>
</evidence>
<comment type="caution">
    <text evidence="7">Lacks conserved residue(s) required for the propagation of feature annotation.</text>
</comment>
<dbReference type="GO" id="GO:0009073">
    <property type="term" value="P:aromatic amino acid family biosynthetic process"/>
    <property type="evidence" value="ECO:0007669"/>
    <property type="project" value="UniProtKB-KW"/>
</dbReference>
<feature type="binding site" evidence="7">
    <location>
        <position position="144"/>
    </location>
    <ligand>
        <name>ATP</name>
        <dbReference type="ChEBI" id="CHEBI:30616"/>
    </ligand>
</feature>
<dbReference type="HAMAP" id="MF_00109">
    <property type="entry name" value="Shikimate_kinase"/>
    <property type="match status" value="1"/>
</dbReference>
<dbReference type="GO" id="GO:0005524">
    <property type="term" value="F:ATP binding"/>
    <property type="evidence" value="ECO:0007669"/>
    <property type="project" value="UniProtKB-UniRule"/>
</dbReference>
<protein>
    <recommendedName>
        <fullName evidence="7">Shikimate kinase</fullName>
        <shortName evidence="7">SK</shortName>
        <ecNumber evidence="7">2.7.1.71</ecNumber>
    </recommendedName>
</protein>
<comment type="similarity">
    <text evidence="7">Belongs to the shikimate kinase family.</text>
</comment>
<keyword evidence="7" id="KW-0479">Metal-binding</keyword>
<dbReference type="InterPro" id="IPR027417">
    <property type="entry name" value="P-loop_NTPase"/>
</dbReference>
<feature type="binding site" evidence="7">
    <location>
        <position position="56"/>
    </location>
    <ligand>
        <name>substrate</name>
    </ligand>
</feature>
<dbReference type="Gene3D" id="3.40.50.300">
    <property type="entry name" value="P-loop containing nucleotide triphosphate hydrolases"/>
    <property type="match status" value="1"/>
</dbReference>
<comment type="function">
    <text evidence="7">Catalyzes the specific phosphorylation of the 3-hydroxyl group of shikimic acid using ATP as a cosubstrate.</text>
</comment>
<sequence>MAPDAGIFSIAWCENGMYVRINMAENIILIGFMGVGKGQTARTLAEQTGRFTVDTDDLIESMVNMKIRTIFAKQGEPEFRRLEQKVADWLEYHVTGTVISTGGGFFKVRNLSRLGKVVYLHSSVEDIYESICNHPNAKKKIKKRPLLKDLQQAKALFNERLPLYRSLADIEISVSWKSSAERVSEIVRLLRA</sequence>
<dbReference type="PRINTS" id="PR01100">
    <property type="entry name" value="SHIKIMTKNASE"/>
</dbReference>
<comment type="subunit">
    <text evidence="7">Monomer.</text>
</comment>
<keyword evidence="2 7" id="KW-0808">Transferase</keyword>
<dbReference type="PANTHER" id="PTHR21087">
    <property type="entry name" value="SHIKIMATE KINASE"/>
    <property type="match status" value="1"/>
</dbReference>
<comment type="subcellular location">
    <subcellularLocation>
        <location evidence="7">Cytoplasm</location>
    </subcellularLocation>
</comment>
<keyword evidence="6 7" id="KW-0057">Aromatic amino acid biosynthesis</keyword>
<dbReference type="GO" id="GO:0004765">
    <property type="term" value="F:shikimate kinase activity"/>
    <property type="evidence" value="ECO:0007669"/>
    <property type="project" value="UniProtKB-UniRule"/>
</dbReference>
<dbReference type="InterPro" id="IPR000623">
    <property type="entry name" value="Shikimate_kinase/TSH1"/>
</dbReference>
<dbReference type="InterPro" id="IPR031322">
    <property type="entry name" value="Shikimate/glucono_kinase"/>
</dbReference>
<reference evidence="8" key="1">
    <citation type="journal article" date="2024" name="Syst. Appl. Microbiol.">
        <title>First single-strain enrichments of Electrothrix cable bacteria, description of E. aestuarii sp. nov. and E. rattekaaiensis sp. nov., and proposal of a cable bacteria taxonomy following the rules of the SeqCode.</title>
        <authorList>
            <person name="Plum-Jensen L.E."/>
            <person name="Schramm A."/>
            <person name="Marshall I.P.G."/>
        </authorList>
    </citation>
    <scope>NUCLEOTIDE SEQUENCE</scope>
    <source>
        <strain evidence="8">Rat1</strain>
    </source>
</reference>
<feature type="binding site" evidence="7">
    <location>
        <position position="80"/>
    </location>
    <ligand>
        <name>substrate</name>
    </ligand>
</feature>
<comment type="pathway">
    <text evidence="7">Metabolic intermediate biosynthesis; chorismate biosynthesis; chorismate from D-erythrose 4-phosphate and phosphoenolpyruvate: step 5/7.</text>
</comment>
<keyword evidence="5 7" id="KW-0067">ATP-binding</keyword>
<keyword evidence="7" id="KW-0963">Cytoplasm</keyword>
<comment type="cofactor">
    <cofactor evidence="7">
        <name>Mg(2+)</name>
        <dbReference type="ChEBI" id="CHEBI:18420"/>
    </cofactor>
    <text evidence="7">Binds 1 Mg(2+) ion per subunit.</text>
</comment>
<dbReference type="Pfam" id="PF01202">
    <property type="entry name" value="SKI"/>
    <property type="match status" value="1"/>
</dbReference>
<comment type="catalytic activity">
    <reaction evidence="7">
        <text>shikimate + ATP = 3-phosphoshikimate + ADP + H(+)</text>
        <dbReference type="Rhea" id="RHEA:13121"/>
        <dbReference type="ChEBI" id="CHEBI:15378"/>
        <dbReference type="ChEBI" id="CHEBI:30616"/>
        <dbReference type="ChEBI" id="CHEBI:36208"/>
        <dbReference type="ChEBI" id="CHEBI:145989"/>
        <dbReference type="ChEBI" id="CHEBI:456216"/>
        <dbReference type="EC" id="2.7.1.71"/>
    </reaction>
</comment>
<reference evidence="8" key="2">
    <citation type="submission" date="2024-06" db="EMBL/GenBank/DDBJ databases">
        <authorList>
            <person name="Plum-Jensen L.E."/>
            <person name="Schramm A."/>
            <person name="Marshall I.P.G."/>
        </authorList>
    </citation>
    <scope>NUCLEOTIDE SEQUENCE</scope>
    <source>
        <strain evidence="8">Rat1</strain>
    </source>
</reference>
<organism evidence="8">
    <name type="scientific">Candidatus Electrothrix aestuarii</name>
    <dbReference type="NCBI Taxonomy" id="3062594"/>
    <lineage>
        <taxon>Bacteria</taxon>
        <taxon>Pseudomonadati</taxon>
        <taxon>Thermodesulfobacteriota</taxon>
        <taxon>Desulfobulbia</taxon>
        <taxon>Desulfobulbales</taxon>
        <taxon>Desulfobulbaceae</taxon>
        <taxon>Candidatus Electrothrix</taxon>
    </lineage>
</organism>
<evidence type="ECO:0000313" key="8">
    <source>
        <dbReference type="EMBL" id="XCN72205.1"/>
    </source>
</evidence>
<dbReference type="AlphaFoldDB" id="A0AAU8LTG0"/>
<evidence type="ECO:0000256" key="4">
    <source>
        <dbReference type="ARBA" id="ARBA00022777"/>
    </source>
</evidence>
<keyword evidence="3 7" id="KW-0547">Nucleotide-binding</keyword>
<evidence type="ECO:0000256" key="2">
    <source>
        <dbReference type="ARBA" id="ARBA00022679"/>
    </source>
</evidence>
<keyword evidence="7" id="KW-0460">Magnesium</keyword>
<dbReference type="KEGG" id="eaj:Q3M24_18145"/>
<dbReference type="GO" id="GO:0009423">
    <property type="term" value="P:chorismate biosynthetic process"/>
    <property type="evidence" value="ECO:0007669"/>
    <property type="project" value="UniProtKB-UniRule"/>
</dbReference>
<evidence type="ECO:0000256" key="3">
    <source>
        <dbReference type="ARBA" id="ARBA00022741"/>
    </source>
</evidence>
<dbReference type="GO" id="GO:0000287">
    <property type="term" value="F:magnesium ion binding"/>
    <property type="evidence" value="ECO:0007669"/>
    <property type="project" value="UniProtKB-UniRule"/>
</dbReference>
<keyword evidence="1 7" id="KW-0028">Amino-acid biosynthesis</keyword>
<evidence type="ECO:0000256" key="6">
    <source>
        <dbReference type="ARBA" id="ARBA00023141"/>
    </source>
</evidence>
<dbReference type="SUPFAM" id="SSF52540">
    <property type="entry name" value="P-loop containing nucleoside triphosphate hydrolases"/>
    <property type="match status" value="1"/>
</dbReference>
<dbReference type="CDD" id="cd00464">
    <property type="entry name" value="SK"/>
    <property type="match status" value="1"/>
</dbReference>
<dbReference type="PANTHER" id="PTHR21087:SF16">
    <property type="entry name" value="SHIKIMATE KINASE 1, CHLOROPLASTIC"/>
    <property type="match status" value="1"/>
</dbReference>
<proteinExistence type="inferred from homology"/>
<dbReference type="GO" id="GO:0005829">
    <property type="term" value="C:cytosol"/>
    <property type="evidence" value="ECO:0007669"/>
    <property type="project" value="TreeGrafter"/>
</dbReference>
<gene>
    <name evidence="7" type="primary">aroK</name>
    <name evidence="8" type="ORF">Q3M24_18145</name>
</gene>
<evidence type="ECO:0000256" key="1">
    <source>
        <dbReference type="ARBA" id="ARBA00022605"/>
    </source>
</evidence>
<dbReference type="EC" id="2.7.1.71" evidence="7"/>
<feature type="binding site" evidence="7">
    <location>
        <begin position="34"/>
        <end position="39"/>
    </location>
    <ligand>
        <name>ATP</name>
        <dbReference type="ChEBI" id="CHEBI:30616"/>
    </ligand>
</feature>
<feature type="binding site" evidence="7">
    <location>
        <position position="103"/>
    </location>
    <ligand>
        <name>substrate</name>
    </ligand>
</feature>
<feature type="binding site" evidence="7">
    <location>
        <position position="160"/>
    </location>
    <ligand>
        <name>substrate</name>
    </ligand>
</feature>
<dbReference type="EMBL" id="CP159373">
    <property type="protein sequence ID" value="XCN72205.1"/>
    <property type="molecule type" value="Genomic_DNA"/>
</dbReference>
<keyword evidence="4 7" id="KW-0418">Kinase</keyword>
<dbReference type="GO" id="GO:0008652">
    <property type="term" value="P:amino acid biosynthetic process"/>
    <property type="evidence" value="ECO:0007669"/>
    <property type="project" value="UniProtKB-KW"/>
</dbReference>
<evidence type="ECO:0000256" key="7">
    <source>
        <dbReference type="HAMAP-Rule" id="MF_00109"/>
    </source>
</evidence>
<accession>A0AAU8LTG0</accession>